<organism evidence="4 5">
    <name type="scientific">Monilinia laxa</name>
    <name type="common">Brown rot fungus</name>
    <name type="synonym">Sclerotinia laxa</name>
    <dbReference type="NCBI Taxonomy" id="61186"/>
    <lineage>
        <taxon>Eukaryota</taxon>
        <taxon>Fungi</taxon>
        <taxon>Dikarya</taxon>
        <taxon>Ascomycota</taxon>
        <taxon>Pezizomycotina</taxon>
        <taxon>Leotiomycetes</taxon>
        <taxon>Helotiales</taxon>
        <taxon>Sclerotiniaceae</taxon>
        <taxon>Monilinia</taxon>
    </lineage>
</organism>
<feature type="compositionally biased region" description="Basic and acidic residues" evidence="1">
    <location>
        <begin position="849"/>
        <end position="858"/>
    </location>
</feature>
<evidence type="ECO:0000259" key="3">
    <source>
        <dbReference type="Pfam" id="PF09423"/>
    </source>
</evidence>
<evidence type="ECO:0000256" key="1">
    <source>
        <dbReference type="SAM" id="MobiDB-lite"/>
    </source>
</evidence>
<accession>A0A5N6KHC7</accession>
<dbReference type="SUPFAM" id="SSF56300">
    <property type="entry name" value="Metallo-dependent phosphatases"/>
    <property type="match status" value="1"/>
</dbReference>
<keyword evidence="5" id="KW-1185">Reference proteome</keyword>
<dbReference type="Gene3D" id="3.60.21.70">
    <property type="entry name" value="PhoD-like phosphatase"/>
    <property type="match status" value="1"/>
</dbReference>
<feature type="domain" description="PhoD-like phosphatase metallophosphatase" evidence="3">
    <location>
        <begin position="295"/>
        <end position="560"/>
    </location>
</feature>
<dbReference type="AlphaFoldDB" id="A0A5N6KHC7"/>
<reference evidence="4 5" key="1">
    <citation type="submission" date="2019-06" db="EMBL/GenBank/DDBJ databases">
        <title>Genome Sequence of the Brown Rot Fungal Pathogen Monilinia laxa.</title>
        <authorList>
            <person name="De Miccolis Angelini R.M."/>
            <person name="Landi L."/>
            <person name="Abate D."/>
            <person name="Pollastro S."/>
            <person name="Romanazzi G."/>
            <person name="Faretra F."/>
        </authorList>
    </citation>
    <scope>NUCLEOTIDE SEQUENCE [LARGE SCALE GENOMIC DNA]</scope>
    <source>
        <strain evidence="4 5">Mlax316</strain>
    </source>
</reference>
<dbReference type="CDD" id="cd07389">
    <property type="entry name" value="MPP_PhoD"/>
    <property type="match status" value="1"/>
</dbReference>
<comment type="caution">
    <text evidence="4">The sequence shown here is derived from an EMBL/GenBank/DDBJ whole genome shotgun (WGS) entry which is preliminary data.</text>
</comment>
<sequence length="1134" mass="127558">MSTIQRRVATWSSIALRIATYVFLRIIPGHPFPPVIYTLFALYVPSFIASHITQTRHNVVEDNINITVTEAEYEVQPPTVASTAAQSQIISSSEKREHVKEEVEVKENVVIEEKSSKPLRTLLTGAPDPRSILLSLFTFFINMALVLATIDLVYHAKVFYPSTKLSFARMGYIAPTEANILVREPDISKLPISVTYQLATPAANYEDPKPQLAGTIDTLSEDTDFTQALKFPLPNHPERTYQWTTSNNHTGFFTTPPKPGHLPQSGSFTFFTSSCIKPRFPYSPVDHALAIPGFKHMANVINTIPGGSQFMLFLGDFIYIDVPKRFGVSVEDYRREYRQVYSSPDWPAVGQNLSWIHVLDDHEIANDWDQKRTGIYEAAADPWHHYQTAVNPPRARQAGTYNTLRDGATYFEFTQGPASFFLMDTRTYRDSSSDLPANSTGKSMLGAQQRADLLEFLKKPEPKGVKWKIIASSIPFTKNWRVNSMDTWAGYLSERQIILEAMWDVGLRGGCGVVIISGDRHEFAATAFPPPLNGRWPVSATVNEFSTSPLSQFYLPVHTYWQADDEDIEIKYVPGGNSKLGAITIENAASDQSTLKFRLYVDGHEAWSSILLSPPVISGGRWISKSIRLFTTSLRGIIFLKYNFLSSQYNPIASNLLSPLIKNVEIDAFAVTSPKSPLAFKSFRQGTLITPNFEILGKPAAKPLSAASPEFMPALPLKIAPFPKVEDNNSKAPTVEKLQAQQEMIYRRQLTGIPHHNSPEIKELQNTSKLSVEKKLGATPANRTQTNPAGALRANQMAAIHPPKYGMSAMSISSVNSLSDKAETNNFYTPIKPKQTMLSTPSPIPTGPRPEKPRFGRSDKKKKDIIITQFGIIRNLTRITERFTNDGFPYIHMCDDEFQPEVYDVADVIRKMPLEERKEFWAKNWIEIEVDLRSDEEIFGIDAEADGLELGPRDYDALLHYIDYLGPDFAAHAKQIFIGILFPSIPDAEQSKVDISVLHSQHTLEFRHLEKLVSKLQRFPNIKRLDVILQTPSNTKKPLTISQLNLVLPFYDLGFTDWNIKWKTTFMTKAEPVAGWPVHYLDTERNRLLRERENASRMPFSSGRANLSNEAIHTTWSTRLAGFAGSKPPPVLSK</sequence>
<dbReference type="OrthoDB" id="2100241at2759"/>
<gene>
    <name evidence="4" type="ORF">EYC80_004623</name>
</gene>
<keyword evidence="2" id="KW-1133">Transmembrane helix</keyword>
<dbReference type="PANTHER" id="PTHR43606">
    <property type="entry name" value="PHOSPHATASE, PUTATIVE (AFU_ORTHOLOGUE AFUA_6G08710)-RELATED"/>
    <property type="match status" value="1"/>
</dbReference>
<feature type="region of interest" description="Disordered" evidence="1">
    <location>
        <begin position="832"/>
        <end position="858"/>
    </location>
</feature>
<dbReference type="Proteomes" id="UP000326757">
    <property type="component" value="Unassembled WGS sequence"/>
</dbReference>
<evidence type="ECO:0000256" key="2">
    <source>
        <dbReference type="SAM" id="Phobius"/>
    </source>
</evidence>
<evidence type="ECO:0000313" key="4">
    <source>
        <dbReference type="EMBL" id="KAB8303176.1"/>
    </source>
</evidence>
<protein>
    <recommendedName>
        <fullName evidence="3">PhoD-like phosphatase metallophosphatase domain-containing protein</fullName>
    </recommendedName>
</protein>
<dbReference type="Pfam" id="PF09423">
    <property type="entry name" value="PhoD"/>
    <property type="match status" value="1"/>
</dbReference>
<dbReference type="InterPro" id="IPR052900">
    <property type="entry name" value="Phospholipid_Metab_Enz"/>
</dbReference>
<keyword evidence="2" id="KW-0472">Membrane</keyword>
<dbReference type="InterPro" id="IPR038607">
    <property type="entry name" value="PhoD-like_sf"/>
</dbReference>
<evidence type="ECO:0000313" key="5">
    <source>
        <dbReference type="Proteomes" id="UP000326757"/>
    </source>
</evidence>
<proteinExistence type="predicted"/>
<dbReference type="InterPro" id="IPR018946">
    <property type="entry name" value="PhoD-like_MPP"/>
</dbReference>
<dbReference type="EMBL" id="VIGI01000002">
    <property type="protein sequence ID" value="KAB8303176.1"/>
    <property type="molecule type" value="Genomic_DNA"/>
</dbReference>
<name>A0A5N6KHC7_MONLA</name>
<feature type="transmembrane region" description="Helical" evidence="2">
    <location>
        <begin position="132"/>
        <end position="154"/>
    </location>
</feature>
<keyword evidence="2" id="KW-0812">Transmembrane</keyword>
<dbReference type="InterPro" id="IPR029052">
    <property type="entry name" value="Metallo-depent_PP-like"/>
</dbReference>
<dbReference type="PANTHER" id="PTHR43606:SF2">
    <property type="entry name" value="ALKALINE PHOSPHATASE FAMILY PROTEIN (AFU_ORTHOLOGUE AFUA_5G03860)"/>
    <property type="match status" value="1"/>
</dbReference>